<evidence type="ECO:0000313" key="12">
    <source>
        <dbReference type="EMBL" id="MBA8813140.1"/>
    </source>
</evidence>
<dbReference type="Pfam" id="PF13087">
    <property type="entry name" value="AAA_12"/>
    <property type="match status" value="1"/>
</dbReference>
<evidence type="ECO:0000256" key="1">
    <source>
        <dbReference type="ARBA" id="ARBA00007913"/>
    </source>
</evidence>
<dbReference type="Pfam" id="PF18741">
    <property type="entry name" value="MTES_1575"/>
    <property type="match status" value="1"/>
</dbReference>
<dbReference type="InterPro" id="IPR050534">
    <property type="entry name" value="Coronavir_polyprotein_1ab"/>
</dbReference>
<evidence type="ECO:0000256" key="4">
    <source>
        <dbReference type="ARBA" id="ARBA00022806"/>
    </source>
</evidence>
<dbReference type="GO" id="GO:0043139">
    <property type="term" value="F:5'-3' DNA helicase activity"/>
    <property type="evidence" value="ECO:0007669"/>
    <property type="project" value="TreeGrafter"/>
</dbReference>
<feature type="domain" description="Swt1-like HEPN" evidence="9">
    <location>
        <begin position="14"/>
        <end position="126"/>
    </location>
</feature>
<accession>A0A7W3JHS9</accession>
<evidence type="ECO:0000256" key="2">
    <source>
        <dbReference type="ARBA" id="ARBA00022741"/>
    </source>
</evidence>
<feature type="domain" description="DNA2/NAM7 helicase helicase" evidence="7">
    <location>
        <begin position="906"/>
        <end position="977"/>
    </location>
</feature>
<keyword evidence="2" id="KW-0547">Nucleotide-binding</keyword>
<comment type="similarity">
    <text evidence="1">Belongs to the DNA2/NAM7 helicase family.</text>
</comment>
<dbReference type="OrthoDB" id="190275at2"/>
<sequence length="1967" mass="210929">MSTSITNHEYVGRAVTELARGLQPVVADALAPHLLAGMPWTTLLERRDEAGGRSGGVYTETDLQVILRTMTESLGALGRPFEALLGRAGTRLAGELREVRNDWAHNVAFDDADAYRAVDSAQRLLTICGATASADALSTLRRDLQVRMATTTPSATPTPAATTPDRPASLTLAPPPQTPPRLPTPPAVPASMPPAPAPAATTPAVPASTPPTPTPALTPPTPAPAPAAPASTPPARASSPVTVSISCAPVISYAMAHNGLTVISEVTLTSPTTTARGARLTVGIESAAGPIGAPTEYFVDLVAGSETLLPQLDIKVDPAVMLGIEEARPARVVVAVVHDDLELGRGTVDVLLLAANQWLARPTLMSLEMLAAHVQPNHPALESLVAEAADELARQTGSGALVGYQQGPERVDATVDAIMTAMRARSIRYSVPPASWSDDGQKVRTPHEVLVGRLGTCLDTTVTLAAALERVGIRPMLVVVEGHAFLAYWREETSLASPATTSAFALPNLVRTDYARVIETTMLTEDHAGVGLHDIRRLPLEQHLSGDLDRVVGITDVHQARTSRVYPLPARVTSEDGAVVVVDYQAVHSRPAAYVPELRTDDDGQTDAAPVPPRVQRWKNSLLDLSLRNRLINFADRARFPLHVAEEGLAEFEDYLNGGKAFELLPSDALPAVEVQRGVRWGRDLSSDDRADLFHTKHQLYTDASTEAYPRLLRALAYKAKTVLDETGANNLYISIGSLVWKVKDKTVRSPLILVPVTLRAKGKSGGYQVVLDDAGASTPNYCLLEKLRAEHGLRIPALADPAGDASGIDIQRVLTETRLAILESGIEANVEPTVDVAILQFAKFRLWKDLDDNWEALAGNDLVRHLIESPTEPFVDASTAAAQGVSEPARTDLDALLATLPVSADSSQAAAVAAATAGRTFVLEGPPGTGKSQTITNLLAKAITEGKKVLFVAEKRAALEVVQRRLAGVGLGPFTLDLHDKGSKPAPLREHLRTSLAQRASADSEGLARATDSMDSARRRLARYTGQVHEVNTTGHSLYSAHVAELVHAEAAFELTVPEHFAATASADDLHAVRTALRELADHAGRARPAARHAWSFVDVTESDTVDEASLLASVAELDDALDAASADEATAAVLETASTVAELRTLVGTLNGGGVSRSVLKEARTANWRTETQRLLTELEGLTPAFGDVLTVVEPDILALDLDRIAHEATVAHSSGFFGRKKRRRAVAASFAHVTRPGVTVDLKSLPSSTARFVALRDAVRSLAAQIDAVPGLGVWSGWNPVRKSDRSHVGAQVSWLRWLSSVTDPETGDASGRAFRTALESLTAERQGAAPESATRVTRLADATEALRSAPGTTPEAWASWSGDAPFFVSWKATRTGRDPLQPAGVSLTNWIRWRRAVAPLRTHGLLEAYNTVLTGALPADEARDAFERGFATASAHERARSTGLDEFDALGQERAIDRYTDSARDIRDELPQSIPAQLLGRRGFDHQTAKGRAGKFVAEVNKMRGRMSVRDIMTTYGDLVAEITPCVLVSPDSVARFFPAKADLFDIVVFDEASQVRVADAVGAMGRATSVVVVGDSKQMPPTSFAEATVDDDDTEAQIEDVLARDEESILAECKQARIESRWLSWHYRSQDESLIAFSNRNYYEDRLTSFPAPAHGSVDDGVGGHGITLRRVDGRFLRSGPAKTLRTNQVEADAIVAEIRHRFAVDPAGTPSLGVVTFNAQQRTLIESMLRDTGDERIVDALDASTDGLFVKNLENVQGDERDTILFSTAFSANDKGVLPLNFGPLTNFGGERRLNVAITRARRQVILFSSFDPGDLRAEETTSRGIRDLRAYLELAQRGAENVLSAARTTTRSDLHREDLAEALRGRGLEVTTDVGLSDFKVDLAVSAAGHPGAPTTAVLLDGPSWAQRGTVADRDALPVEVLGGLMKWPAVERVWLPEWLADREGVLDRLVAAVPGPAGR</sequence>
<dbReference type="InterPro" id="IPR047187">
    <property type="entry name" value="SF1_C_Upf1"/>
</dbReference>
<comment type="caution">
    <text evidence="12">The sequence shown here is derived from an EMBL/GenBank/DDBJ whole genome shotgun (WGS) entry which is preliminary data.</text>
</comment>
<evidence type="ECO:0000259" key="10">
    <source>
        <dbReference type="Pfam" id="PF18741"/>
    </source>
</evidence>
<dbReference type="EMBL" id="BJUV01000015">
    <property type="protein sequence ID" value="GEK83444.1"/>
    <property type="molecule type" value="Genomic_DNA"/>
</dbReference>
<dbReference type="Gene3D" id="3.40.50.300">
    <property type="entry name" value="P-loop containing nucleotide triphosphate hydrolases"/>
    <property type="match status" value="3"/>
</dbReference>
<evidence type="ECO:0000256" key="6">
    <source>
        <dbReference type="SAM" id="MobiDB-lite"/>
    </source>
</evidence>
<evidence type="ECO:0000256" key="5">
    <source>
        <dbReference type="ARBA" id="ARBA00022840"/>
    </source>
</evidence>
<evidence type="ECO:0000256" key="3">
    <source>
        <dbReference type="ARBA" id="ARBA00022801"/>
    </source>
</evidence>
<dbReference type="InterPro" id="IPR025103">
    <property type="entry name" value="DUF4011"/>
</dbReference>
<evidence type="ECO:0000313" key="13">
    <source>
        <dbReference type="Proteomes" id="UP000321154"/>
    </source>
</evidence>
<evidence type="ECO:0000259" key="9">
    <source>
        <dbReference type="Pfam" id="PF18731"/>
    </source>
</evidence>
<keyword evidence="4 11" id="KW-0347">Helicase</keyword>
<proteinExistence type="inferred from homology"/>
<evidence type="ECO:0000259" key="8">
    <source>
        <dbReference type="Pfam" id="PF13087"/>
    </source>
</evidence>
<dbReference type="InterPro" id="IPR027417">
    <property type="entry name" value="P-loop_NTPase"/>
</dbReference>
<organism evidence="12 14">
    <name type="scientific">Frigoribacterium faeni</name>
    <dbReference type="NCBI Taxonomy" id="145483"/>
    <lineage>
        <taxon>Bacteria</taxon>
        <taxon>Bacillati</taxon>
        <taxon>Actinomycetota</taxon>
        <taxon>Actinomycetes</taxon>
        <taxon>Micrococcales</taxon>
        <taxon>Microbacteriaceae</taxon>
        <taxon>Frigoribacterium</taxon>
    </lineage>
</organism>
<dbReference type="PANTHER" id="PTHR43788">
    <property type="entry name" value="DNA2/NAM7 HELICASE FAMILY MEMBER"/>
    <property type="match status" value="1"/>
</dbReference>
<feature type="compositionally biased region" description="Low complexity" evidence="6">
    <location>
        <begin position="149"/>
        <end position="172"/>
    </location>
</feature>
<feature type="compositionally biased region" description="Pro residues" evidence="6">
    <location>
        <begin position="208"/>
        <end position="227"/>
    </location>
</feature>
<reference evidence="12 14" key="2">
    <citation type="submission" date="2020-07" db="EMBL/GenBank/DDBJ databases">
        <title>Sequencing the genomes of 1000 actinobacteria strains.</title>
        <authorList>
            <person name="Klenk H.-P."/>
        </authorList>
    </citation>
    <scope>NUCLEOTIDE SEQUENCE [LARGE SCALE GENOMIC DNA]</scope>
    <source>
        <strain evidence="12 14">DSM 10309</strain>
    </source>
</reference>
<feature type="domain" description="DNA2/NAM7 helicase-like C-terminal" evidence="8">
    <location>
        <begin position="1613"/>
        <end position="1815"/>
    </location>
</feature>
<feature type="domain" description="Restriction endonuclease type II-like" evidence="10">
    <location>
        <begin position="1864"/>
        <end position="1960"/>
    </location>
</feature>
<gene>
    <name evidence="12" type="ORF">FB463_001389</name>
    <name evidence="11" type="ORF">FFA01_17530</name>
</gene>
<dbReference type="GO" id="GO:0016787">
    <property type="term" value="F:hydrolase activity"/>
    <property type="evidence" value="ECO:0007669"/>
    <property type="project" value="UniProtKB-KW"/>
</dbReference>
<feature type="compositionally biased region" description="Pro residues" evidence="6">
    <location>
        <begin position="173"/>
        <end position="197"/>
    </location>
</feature>
<dbReference type="Pfam" id="PF13195">
    <property type="entry name" value="DUF4011"/>
    <property type="match status" value="1"/>
</dbReference>
<dbReference type="SUPFAM" id="SSF52540">
    <property type="entry name" value="P-loop containing nucleoside triphosphate hydrolases"/>
    <property type="match status" value="1"/>
</dbReference>
<dbReference type="InterPro" id="IPR041650">
    <property type="entry name" value="HEPN_Swt1"/>
</dbReference>
<evidence type="ECO:0000313" key="11">
    <source>
        <dbReference type="EMBL" id="GEK83444.1"/>
    </source>
</evidence>
<evidence type="ECO:0000313" key="14">
    <source>
        <dbReference type="Proteomes" id="UP000522688"/>
    </source>
</evidence>
<keyword evidence="3" id="KW-0378">Hydrolase</keyword>
<protein>
    <submittedName>
        <fullName evidence="11">DNA helicase</fullName>
    </submittedName>
</protein>
<feature type="compositionally biased region" description="Low complexity" evidence="6">
    <location>
        <begin position="198"/>
        <end position="207"/>
    </location>
</feature>
<dbReference type="PANTHER" id="PTHR43788:SF8">
    <property type="entry name" value="DNA-BINDING PROTEIN SMUBP-2"/>
    <property type="match status" value="1"/>
</dbReference>
<keyword evidence="13" id="KW-1185">Reference proteome</keyword>
<dbReference type="Proteomes" id="UP000522688">
    <property type="component" value="Unassembled WGS sequence"/>
</dbReference>
<dbReference type="Proteomes" id="UP000321154">
    <property type="component" value="Unassembled WGS sequence"/>
</dbReference>
<dbReference type="Pfam" id="PF13086">
    <property type="entry name" value="AAA_11"/>
    <property type="match status" value="1"/>
</dbReference>
<dbReference type="InterPro" id="IPR049468">
    <property type="entry name" value="Restrct_endonuc-II-like_dom"/>
</dbReference>
<dbReference type="Pfam" id="PF18731">
    <property type="entry name" value="HEPN_Swt1"/>
    <property type="match status" value="1"/>
</dbReference>
<dbReference type="EMBL" id="JACGWW010000002">
    <property type="protein sequence ID" value="MBA8813140.1"/>
    <property type="molecule type" value="Genomic_DNA"/>
</dbReference>
<reference evidence="11 13" key="1">
    <citation type="submission" date="2019-07" db="EMBL/GenBank/DDBJ databases">
        <title>Whole genome shotgun sequence of Frigoribacterium faeni NBRC 103066.</title>
        <authorList>
            <person name="Hosoyama A."/>
            <person name="Uohara A."/>
            <person name="Ohji S."/>
            <person name="Ichikawa N."/>
        </authorList>
    </citation>
    <scope>NUCLEOTIDE SEQUENCE [LARGE SCALE GENOMIC DNA]</scope>
    <source>
        <strain evidence="11 13">NBRC 103066</strain>
    </source>
</reference>
<dbReference type="PRINTS" id="PR01217">
    <property type="entry name" value="PRICHEXTENSN"/>
</dbReference>
<feature type="compositionally biased region" description="Low complexity" evidence="6">
    <location>
        <begin position="228"/>
        <end position="239"/>
    </location>
</feature>
<name>A0A7W3JHS9_9MICO</name>
<dbReference type="RefSeq" id="WP_146855126.1">
    <property type="nucleotide sequence ID" value="NZ_BAAAHR010000002.1"/>
</dbReference>
<evidence type="ECO:0000259" key="7">
    <source>
        <dbReference type="Pfam" id="PF13086"/>
    </source>
</evidence>
<dbReference type="InterPro" id="IPR041679">
    <property type="entry name" value="DNA2/NAM7-like_C"/>
</dbReference>
<dbReference type="GO" id="GO:0005524">
    <property type="term" value="F:ATP binding"/>
    <property type="evidence" value="ECO:0007669"/>
    <property type="project" value="UniProtKB-KW"/>
</dbReference>
<dbReference type="CDD" id="cd18808">
    <property type="entry name" value="SF1_C_Upf1"/>
    <property type="match status" value="1"/>
</dbReference>
<feature type="region of interest" description="Disordered" evidence="6">
    <location>
        <begin position="149"/>
        <end position="239"/>
    </location>
</feature>
<dbReference type="InterPro" id="IPR041677">
    <property type="entry name" value="DNA2/NAM7_AAA_11"/>
</dbReference>
<keyword evidence="5" id="KW-0067">ATP-binding</keyword>